<sequence length="116" mass="12659">MEISEETQAEDVGFPSPPKVDASSTEPSSRYPSSLDTNIVNQEPLISAILSLDSDAKHVQLEGSKIGNSHDISGTNWKMAVEDSILAPKDRLAKYSEGRSVGGRRNEAGVEFRWLQ</sequence>
<reference evidence="3" key="1">
    <citation type="journal article" date="2013" name="Science">
        <title>The Amborella genome and the evolution of flowering plants.</title>
        <authorList>
            <consortium name="Amborella Genome Project"/>
        </authorList>
    </citation>
    <scope>NUCLEOTIDE SEQUENCE [LARGE SCALE GENOMIC DNA]</scope>
</reference>
<dbReference type="Gramene" id="ERM99291">
    <property type="protein sequence ID" value="ERM99291"/>
    <property type="gene ID" value="AMTR_s00092p00166700"/>
</dbReference>
<accession>W1NQS4</accession>
<dbReference type="Proteomes" id="UP000017836">
    <property type="component" value="Unassembled WGS sequence"/>
</dbReference>
<proteinExistence type="predicted"/>
<keyword evidence="3" id="KW-1185">Reference proteome</keyword>
<evidence type="ECO:0000256" key="1">
    <source>
        <dbReference type="SAM" id="MobiDB-lite"/>
    </source>
</evidence>
<protein>
    <submittedName>
        <fullName evidence="2">Uncharacterized protein</fullName>
    </submittedName>
</protein>
<organism evidence="2 3">
    <name type="scientific">Amborella trichopoda</name>
    <dbReference type="NCBI Taxonomy" id="13333"/>
    <lineage>
        <taxon>Eukaryota</taxon>
        <taxon>Viridiplantae</taxon>
        <taxon>Streptophyta</taxon>
        <taxon>Embryophyta</taxon>
        <taxon>Tracheophyta</taxon>
        <taxon>Spermatophyta</taxon>
        <taxon>Magnoliopsida</taxon>
        <taxon>Amborellales</taxon>
        <taxon>Amborellaceae</taxon>
        <taxon>Amborella</taxon>
    </lineage>
</organism>
<evidence type="ECO:0000313" key="2">
    <source>
        <dbReference type="EMBL" id="ERM99291.1"/>
    </source>
</evidence>
<dbReference type="HOGENOM" id="CLU_2100181_0_0_1"/>
<feature type="region of interest" description="Disordered" evidence="1">
    <location>
        <begin position="1"/>
        <end position="36"/>
    </location>
</feature>
<dbReference type="EMBL" id="KI395040">
    <property type="protein sequence ID" value="ERM99291.1"/>
    <property type="molecule type" value="Genomic_DNA"/>
</dbReference>
<dbReference type="AlphaFoldDB" id="W1NQS4"/>
<name>W1NQS4_AMBTC</name>
<feature type="compositionally biased region" description="Low complexity" evidence="1">
    <location>
        <begin position="23"/>
        <end position="34"/>
    </location>
</feature>
<gene>
    <name evidence="2" type="ORF">AMTR_s00092p00166700</name>
</gene>
<evidence type="ECO:0000313" key="3">
    <source>
        <dbReference type="Proteomes" id="UP000017836"/>
    </source>
</evidence>